<organism evidence="10 11">
    <name type="scientific">Candidatus Nitrospira inopinata</name>
    <dbReference type="NCBI Taxonomy" id="1715989"/>
    <lineage>
        <taxon>Bacteria</taxon>
        <taxon>Pseudomonadati</taxon>
        <taxon>Nitrospirota</taxon>
        <taxon>Nitrospiria</taxon>
        <taxon>Nitrospirales</taxon>
        <taxon>Nitrospiraceae</taxon>
        <taxon>Nitrospira</taxon>
    </lineage>
</organism>
<dbReference type="InterPro" id="IPR003918">
    <property type="entry name" value="NADH_UbQ_OxRdtase"/>
</dbReference>
<feature type="transmembrane region" description="Helical" evidence="8">
    <location>
        <begin position="446"/>
        <end position="465"/>
    </location>
</feature>
<dbReference type="GO" id="GO:0048039">
    <property type="term" value="F:ubiquinone binding"/>
    <property type="evidence" value="ECO:0007669"/>
    <property type="project" value="TreeGrafter"/>
</dbReference>
<dbReference type="PANTHER" id="PTHR43507">
    <property type="entry name" value="NADH-UBIQUINONE OXIDOREDUCTASE CHAIN 4"/>
    <property type="match status" value="1"/>
</dbReference>
<sequence length="543" mass="59033">MTDSFPWLTVLIFLPLAGAAVLCLVKESTVRPIALGITIAEFAVATPLWWLFDSSSTSMQFTEQAVWIPRPPIQYHVGLDGISLPLVLMTTVLLPLCVLISWRSVETRIKSFMALLLVMEGAMIGVFASLDFVLFYIFWEAMLIPMYLLIGVWGGPNRLYATVKFVLYTLAGSVLLLVAILVLYAQADTFDILRLTGGSYSPTLQFWLFLAFFAAFAVKVPMFPFHTWLPDAHVEAPTAGSVILASVLLKMGTYGFLRFSLPMLPDASKAFTPLMVALSIIAIIYGAYMALAQTDLKKLIAYSSVSHMGFVTLGLFTFNLQGIEGAVLQMVNHGITTGGLFLCVGIIYDRTHSRLIADNVGLAKPMPRYATCLVIFALSSLGLPGTNSFVGEFLVLAGTFLTNKLAATLASLGIILAAAYLLWMVQRVAFGVPSPVFLPKLHDVNVREAAALIPLVILVFWIGVFPNPLVGRLHPSVNQVLVRTLPQPPAEVETMRRHDDTTGPEAPPAPSGEVALVQRTDVAHVPSPNGAEGVEPSRKEGRP</sequence>
<evidence type="ECO:0000256" key="4">
    <source>
        <dbReference type="ARBA" id="ARBA00022989"/>
    </source>
</evidence>
<dbReference type="EMBL" id="LN885086">
    <property type="protein sequence ID" value="CUQ66343.1"/>
    <property type="molecule type" value="Genomic_DNA"/>
</dbReference>
<proteinExistence type="inferred from homology"/>
<feature type="transmembrane region" description="Helical" evidence="8">
    <location>
        <begin position="32"/>
        <end position="52"/>
    </location>
</feature>
<comment type="similarity">
    <text evidence="2">Belongs to the complex I subunit 4 family.</text>
</comment>
<feature type="domain" description="NADH:quinone oxidoreductase/Mrp antiporter transmembrane" evidence="9">
    <location>
        <begin position="129"/>
        <end position="412"/>
    </location>
</feature>
<evidence type="ECO:0000313" key="10">
    <source>
        <dbReference type="EMBL" id="CUQ66343.1"/>
    </source>
</evidence>
<dbReference type="AlphaFoldDB" id="A0A0S4KPR6"/>
<evidence type="ECO:0000256" key="3">
    <source>
        <dbReference type="ARBA" id="ARBA00022692"/>
    </source>
</evidence>
<dbReference type="InterPro" id="IPR010227">
    <property type="entry name" value="NADH_Q_OxRdtase_chainM/4"/>
</dbReference>
<evidence type="ECO:0000256" key="2">
    <source>
        <dbReference type="ARBA" id="ARBA00009025"/>
    </source>
</evidence>
<evidence type="ECO:0000313" key="11">
    <source>
        <dbReference type="Proteomes" id="UP000066284"/>
    </source>
</evidence>
<feature type="region of interest" description="Disordered" evidence="7">
    <location>
        <begin position="488"/>
        <end position="543"/>
    </location>
</feature>
<feature type="transmembrane region" description="Helical" evidence="8">
    <location>
        <begin position="82"/>
        <end position="100"/>
    </location>
</feature>
<feature type="transmembrane region" description="Helical" evidence="8">
    <location>
        <begin position="330"/>
        <end position="348"/>
    </location>
</feature>
<feature type="transmembrane region" description="Helical" evidence="8">
    <location>
        <begin position="369"/>
        <end position="385"/>
    </location>
</feature>
<dbReference type="NCBIfam" id="TIGR01972">
    <property type="entry name" value="NDH_I_M"/>
    <property type="match status" value="1"/>
</dbReference>
<feature type="transmembrane region" description="Helical" evidence="8">
    <location>
        <begin position="136"/>
        <end position="153"/>
    </location>
</feature>
<keyword evidence="11" id="KW-1185">Reference proteome</keyword>
<comment type="subcellular location">
    <subcellularLocation>
        <location evidence="1">Endomembrane system</location>
        <topology evidence="1">Multi-pass membrane protein</topology>
    </subcellularLocation>
    <subcellularLocation>
        <location evidence="6">Membrane</location>
        <topology evidence="6">Multi-pass membrane protein</topology>
    </subcellularLocation>
</comment>
<keyword evidence="10" id="KW-0560">Oxidoreductase</keyword>
<gene>
    <name evidence="10" type="primary">nuoM</name>
    <name evidence="10" type="ORF">NITINOP_1368</name>
</gene>
<dbReference type="STRING" id="1715989.NITINOP_1368"/>
<feature type="transmembrane region" description="Helical" evidence="8">
    <location>
        <begin position="405"/>
        <end position="425"/>
    </location>
</feature>
<evidence type="ECO:0000256" key="1">
    <source>
        <dbReference type="ARBA" id="ARBA00004127"/>
    </source>
</evidence>
<feature type="transmembrane region" description="Helical" evidence="8">
    <location>
        <begin position="206"/>
        <end position="229"/>
    </location>
</feature>
<dbReference type="OrthoDB" id="9768329at2"/>
<feature type="transmembrane region" description="Helical" evidence="8">
    <location>
        <begin position="271"/>
        <end position="292"/>
    </location>
</feature>
<feature type="transmembrane region" description="Helical" evidence="8">
    <location>
        <begin position="299"/>
        <end position="318"/>
    </location>
</feature>
<feature type="transmembrane region" description="Helical" evidence="8">
    <location>
        <begin position="112"/>
        <end position="130"/>
    </location>
</feature>
<keyword evidence="3 6" id="KW-0812">Transmembrane</keyword>
<keyword evidence="5 8" id="KW-0472">Membrane</keyword>
<dbReference type="GO" id="GO:0042773">
    <property type="term" value="P:ATP synthesis coupled electron transport"/>
    <property type="evidence" value="ECO:0007669"/>
    <property type="project" value="InterPro"/>
</dbReference>
<dbReference type="GO" id="GO:0008137">
    <property type="term" value="F:NADH dehydrogenase (ubiquinone) activity"/>
    <property type="evidence" value="ECO:0007669"/>
    <property type="project" value="InterPro"/>
</dbReference>
<dbReference type="NCBIfam" id="NF004499">
    <property type="entry name" value="PRK05846.1-3"/>
    <property type="match status" value="1"/>
</dbReference>
<dbReference type="GO" id="GO:0015990">
    <property type="term" value="P:electron transport coupled proton transport"/>
    <property type="evidence" value="ECO:0007669"/>
    <property type="project" value="TreeGrafter"/>
</dbReference>
<dbReference type="InterPro" id="IPR001750">
    <property type="entry name" value="ND/Mrp_TM"/>
</dbReference>
<protein>
    <submittedName>
        <fullName evidence="10">NADH-quinone oxidoreductase subunit M</fullName>
        <ecNumber evidence="10">1.6.5.11</ecNumber>
    </submittedName>
</protein>
<name>A0A0S4KPR6_9BACT</name>
<dbReference type="RefSeq" id="WP_082633617.1">
    <property type="nucleotide sequence ID" value="NZ_LN885086.1"/>
</dbReference>
<dbReference type="Pfam" id="PF00361">
    <property type="entry name" value="Proton_antipo_M"/>
    <property type="match status" value="1"/>
</dbReference>
<dbReference type="GO" id="GO:0003954">
    <property type="term" value="F:NADH dehydrogenase activity"/>
    <property type="evidence" value="ECO:0007669"/>
    <property type="project" value="TreeGrafter"/>
</dbReference>
<evidence type="ECO:0000256" key="5">
    <source>
        <dbReference type="ARBA" id="ARBA00023136"/>
    </source>
</evidence>
<dbReference type="Proteomes" id="UP000066284">
    <property type="component" value="Chromosome 1"/>
</dbReference>
<dbReference type="EC" id="1.6.5.11" evidence="10"/>
<evidence type="ECO:0000256" key="6">
    <source>
        <dbReference type="RuleBase" id="RU000320"/>
    </source>
</evidence>
<evidence type="ECO:0000256" key="8">
    <source>
        <dbReference type="SAM" id="Phobius"/>
    </source>
</evidence>
<dbReference type="KEGG" id="nio:NITINOP_1368"/>
<dbReference type="PANTHER" id="PTHR43507:SF1">
    <property type="entry name" value="NADH-UBIQUINONE OXIDOREDUCTASE CHAIN 4"/>
    <property type="match status" value="1"/>
</dbReference>
<evidence type="ECO:0000256" key="7">
    <source>
        <dbReference type="SAM" id="MobiDB-lite"/>
    </source>
</evidence>
<accession>A0A0S4KPR6</accession>
<feature type="transmembrane region" description="Helical" evidence="8">
    <location>
        <begin position="165"/>
        <end position="186"/>
    </location>
</feature>
<feature type="transmembrane region" description="Helical" evidence="8">
    <location>
        <begin position="6"/>
        <end position="25"/>
    </location>
</feature>
<feature type="transmembrane region" description="Helical" evidence="8">
    <location>
        <begin position="241"/>
        <end position="259"/>
    </location>
</feature>
<dbReference type="GO" id="GO:0012505">
    <property type="term" value="C:endomembrane system"/>
    <property type="evidence" value="ECO:0007669"/>
    <property type="project" value="UniProtKB-SubCell"/>
</dbReference>
<dbReference type="PRINTS" id="PR01437">
    <property type="entry name" value="NUOXDRDTASE4"/>
</dbReference>
<dbReference type="GO" id="GO:0016020">
    <property type="term" value="C:membrane"/>
    <property type="evidence" value="ECO:0007669"/>
    <property type="project" value="UniProtKB-SubCell"/>
</dbReference>
<keyword evidence="4 8" id="KW-1133">Transmembrane helix</keyword>
<reference evidence="11" key="1">
    <citation type="submission" date="2015-09" db="EMBL/GenBank/DDBJ databases">
        <authorList>
            <person name="Daims H."/>
        </authorList>
    </citation>
    <scope>NUCLEOTIDE SEQUENCE [LARGE SCALE GENOMIC DNA]</scope>
</reference>
<evidence type="ECO:0000259" key="9">
    <source>
        <dbReference type="Pfam" id="PF00361"/>
    </source>
</evidence>